<dbReference type="SUPFAM" id="SSF81653">
    <property type="entry name" value="Calcium ATPase, transduction domain A"/>
    <property type="match status" value="1"/>
</dbReference>
<dbReference type="InterPro" id="IPR006068">
    <property type="entry name" value="ATPase_P-typ_cation-transptr_C"/>
</dbReference>
<dbReference type="InterPro" id="IPR023298">
    <property type="entry name" value="ATPase_P-typ_TM_dom_sf"/>
</dbReference>
<dbReference type="GO" id="GO:1990573">
    <property type="term" value="P:potassium ion import across plasma membrane"/>
    <property type="evidence" value="ECO:0007669"/>
    <property type="project" value="TreeGrafter"/>
</dbReference>
<dbReference type="GO" id="GO:0006883">
    <property type="term" value="P:intracellular sodium ion homeostasis"/>
    <property type="evidence" value="ECO:0007669"/>
    <property type="project" value="TreeGrafter"/>
</dbReference>
<dbReference type="Gene3D" id="1.20.1110.10">
    <property type="entry name" value="Calcium-transporting ATPase, transmembrane domain"/>
    <property type="match status" value="1"/>
</dbReference>
<feature type="transmembrane region" description="Helical" evidence="9">
    <location>
        <begin position="995"/>
        <end position="1016"/>
    </location>
</feature>
<dbReference type="GO" id="GO:0036376">
    <property type="term" value="P:sodium ion export across plasma membrane"/>
    <property type="evidence" value="ECO:0007669"/>
    <property type="project" value="TreeGrafter"/>
</dbReference>
<feature type="transmembrane region" description="Helical" evidence="9">
    <location>
        <begin position="161"/>
        <end position="187"/>
    </location>
</feature>
<dbReference type="InterPro" id="IPR008250">
    <property type="entry name" value="ATPase_P-typ_transduc_dom_A_sf"/>
</dbReference>
<dbReference type="PANTHER" id="PTHR43294">
    <property type="entry name" value="SODIUM/POTASSIUM-TRANSPORTING ATPASE SUBUNIT ALPHA"/>
    <property type="match status" value="1"/>
</dbReference>
<dbReference type="NCBIfam" id="TIGR01494">
    <property type="entry name" value="ATPase_P-type"/>
    <property type="match status" value="2"/>
</dbReference>
<sequence>MASIHSDTSLKKDYFETDISEVGTGAADHGNQGIKFADLEKGKNVHPLLTSRRPSMHGLRRNSQDSTFTLRERVPPEMVLPTLFRSVSHKVEAELESCHNLDESTSKFTGITFHTEDAAHIAETFDSSLETGLSTSVYQQKFAQYGENVQSKPQSQLLKKLFMYFFGGFGSLLLTGGILCIICWKPLGNPLPAISNLVLGVILLVIFVLQACFNFFQDFSSSRVMDSIHDMIPSEALIVRDGNLQQVDSKLIVPGDLICLSAGTKVPADVRISECSPDFAFDRSILTGESHPIPGTPVADAHGSNYLETSCIAMQGTFVISGSAKGVVVATGDDTIFGTIAKLTSAPKKGLSPMQWEVLRFVIMTSSFIVFLIVIVVILWAVWLRKSHPDWINVPALIVDCVSIAVSFIPEGLPIALTTCLIITAKQMRESKILCKSLAVVETLGSVSVLCFDKTGTLTKNAMSVTNVCHATDETILRDIESEENDATTDLSNPQTRHLLTIGTICNEVVTTADGTLTGNATDKAIYTYTNKIEPRQTFDAEWSSRFDVAFNSKEKYMAKILQPNSEKQHSTEPWTSLGLAVDQSITSSTLLLTVKGAPDILIKKCTHLLEADGVNELDDATKQKITNIQEKWSNSGKRVILFASKLVTASNFDFENRSETVKAVRQEISKNLTFIGMVGIEDPPRKGIDNVISRLKDAGIKTVMITGDNELTALSIARQVGIATSDVNKYNDIVKSEAMNGSDSSTEPIDKAVSLTGPDLSRLTIPQWDWVLRHKELVFSRTTPEHKLLIIKEFQERKAIIGMTGDGINDSPSLKQADVGISLIDASDIAKEASDLILMYDGEEEDGLFNSIIEALRFGRLVFENLKKTLGYLLPAGTYAELWPVMLNILIGIPQMLSSFLMIIICCVTDCANAIILAYEPDEKNLLNRPPRSVTGERLVDAKLLGHSYLTIGTYYAFTSFLLGFIHLQRKGFSFSQFTLSYGSYLNLPGVSDAINTASSIYFNNLVIMQCFNLLAMRTRYLSVFQHSPLKNKKIFFVIPFSIAVTFFLNYIPAIQNSMGTSKVPVEYYFISIGFGCVVLVYDELRKFFVRKYPTSFISKIAW</sequence>
<dbReference type="GeneID" id="88174082"/>
<keyword evidence="3 9" id="KW-0812">Transmembrane</keyword>
<feature type="domain" description="Cation-transporting P-type ATPase N-terminal" evidence="10">
    <location>
        <begin position="112"/>
        <end position="185"/>
    </location>
</feature>
<keyword evidence="5" id="KW-0067">ATP-binding</keyword>
<feature type="transmembrane region" description="Helical" evidence="9">
    <location>
        <begin position="949"/>
        <end position="969"/>
    </location>
</feature>
<dbReference type="Gene3D" id="3.40.1110.10">
    <property type="entry name" value="Calcium-transporting ATPase, cytoplasmic domain N"/>
    <property type="match status" value="1"/>
</dbReference>
<feature type="transmembrane region" description="Helical" evidence="9">
    <location>
        <begin position="871"/>
        <end position="894"/>
    </location>
</feature>
<dbReference type="SUPFAM" id="SSF81665">
    <property type="entry name" value="Calcium ATPase, transmembrane domain M"/>
    <property type="match status" value="1"/>
</dbReference>
<dbReference type="Pfam" id="PF00690">
    <property type="entry name" value="Cation_ATPase_N"/>
    <property type="match status" value="1"/>
</dbReference>
<dbReference type="SMART" id="SM00831">
    <property type="entry name" value="Cation_ATPase_N"/>
    <property type="match status" value="1"/>
</dbReference>
<dbReference type="Gene3D" id="2.70.150.10">
    <property type="entry name" value="Calcium-transporting ATPase, cytoplasmic transduction domain A"/>
    <property type="match status" value="1"/>
</dbReference>
<feature type="transmembrane region" description="Helical" evidence="9">
    <location>
        <begin position="193"/>
        <end position="216"/>
    </location>
</feature>
<dbReference type="RefSeq" id="XP_062878075.1">
    <property type="nucleotide sequence ID" value="XM_063022005.1"/>
</dbReference>
<dbReference type="InterPro" id="IPR036412">
    <property type="entry name" value="HAD-like_sf"/>
</dbReference>
<dbReference type="InterPro" id="IPR023214">
    <property type="entry name" value="HAD_sf"/>
</dbReference>
<evidence type="ECO:0000256" key="7">
    <source>
        <dbReference type="ARBA" id="ARBA00022989"/>
    </source>
</evidence>
<dbReference type="GO" id="GO:0005391">
    <property type="term" value="F:P-type sodium:potassium-exchanging transporter activity"/>
    <property type="evidence" value="ECO:0007669"/>
    <property type="project" value="TreeGrafter"/>
</dbReference>
<dbReference type="InterPro" id="IPR004014">
    <property type="entry name" value="ATPase_P-typ_cation-transptr_N"/>
</dbReference>
<evidence type="ECO:0000256" key="6">
    <source>
        <dbReference type="ARBA" id="ARBA00022967"/>
    </source>
</evidence>
<dbReference type="PRINTS" id="PR00119">
    <property type="entry name" value="CATATPASE"/>
</dbReference>
<dbReference type="PRINTS" id="PR00121">
    <property type="entry name" value="NAKATPASE"/>
</dbReference>
<dbReference type="InterPro" id="IPR001757">
    <property type="entry name" value="P_typ_ATPase"/>
</dbReference>
<dbReference type="InterPro" id="IPR050510">
    <property type="entry name" value="Cation_transp_ATPase_P-type"/>
</dbReference>
<dbReference type="InterPro" id="IPR018303">
    <property type="entry name" value="ATPase_P-typ_P_site"/>
</dbReference>
<organism evidence="11 12">
    <name type="scientific">Australozyma saopauloensis</name>
    <dbReference type="NCBI Taxonomy" id="291208"/>
    <lineage>
        <taxon>Eukaryota</taxon>
        <taxon>Fungi</taxon>
        <taxon>Dikarya</taxon>
        <taxon>Ascomycota</taxon>
        <taxon>Saccharomycotina</taxon>
        <taxon>Pichiomycetes</taxon>
        <taxon>Metschnikowiaceae</taxon>
        <taxon>Australozyma</taxon>
    </lineage>
</organism>
<dbReference type="GO" id="GO:0016887">
    <property type="term" value="F:ATP hydrolysis activity"/>
    <property type="evidence" value="ECO:0007669"/>
    <property type="project" value="InterPro"/>
</dbReference>
<dbReference type="Proteomes" id="UP001338582">
    <property type="component" value="Chromosome 3"/>
</dbReference>
<dbReference type="Pfam" id="PF00122">
    <property type="entry name" value="E1-E2_ATPase"/>
    <property type="match status" value="1"/>
</dbReference>
<dbReference type="PANTHER" id="PTHR43294:SF21">
    <property type="entry name" value="CATION TRANSPORTING ATPASE"/>
    <property type="match status" value="1"/>
</dbReference>
<evidence type="ECO:0000259" key="10">
    <source>
        <dbReference type="SMART" id="SM00831"/>
    </source>
</evidence>
<keyword evidence="12" id="KW-1185">Reference proteome</keyword>
<keyword evidence="4" id="KW-0547">Nucleotide-binding</keyword>
<feature type="transmembrane region" description="Helical" evidence="9">
    <location>
        <begin position="396"/>
        <end position="423"/>
    </location>
</feature>
<protein>
    <recommendedName>
        <fullName evidence="10">Cation-transporting P-type ATPase N-terminal domain-containing protein</fullName>
    </recommendedName>
</protein>
<dbReference type="GO" id="GO:0005524">
    <property type="term" value="F:ATP binding"/>
    <property type="evidence" value="ECO:0007669"/>
    <property type="project" value="UniProtKB-KW"/>
</dbReference>
<accession>A0AAX4HAV2</accession>
<feature type="transmembrane region" description="Helical" evidence="9">
    <location>
        <begin position="1067"/>
        <end position="1083"/>
    </location>
</feature>
<dbReference type="GO" id="GO:1902600">
    <property type="term" value="P:proton transmembrane transport"/>
    <property type="evidence" value="ECO:0007669"/>
    <property type="project" value="TreeGrafter"/>
</dbReference>
<comment type="subcellular location">
    <subcellularLocation>
        <location evidence="1">Cell membrane</location>
        <topology evidence="1">Multi-pass membrane protein</topology>
    </subcellularLocation>
</comment>
<evidence type="ECO:0000256" key="4">
    <source>
        <dbReference type="ARBA" id="ARBA00022741"/>
    </source>
</evidence>
<dbReference type="PROSITE" id="PS00154">
    <property type="entry name" value="ATPASE_E1_E2"/>
    <property type="match status" value="1"/>
</dbReference>
<dbReference type="SFLD" id="SFLDF00027">
    <property type="entry name" value="p-type_atpase"/>
    <property type="match status" value="1"/>
</dbReference>
<feature type="transmembrane region" description="Helical" evidence="9">
    <location>
        <begin position="900"/>
        <end position="920"/>
    </location>
</feature>
<keyword evidence="6" id="KW-1278">Translocase</keyword>
<evidence type="ECO:0000256" key="2">
    <source>
        <dbReference type="ARBA" id="ARBA00022475"/>
    </source>
</evidence>
<keyword evidence="8 9" id="KW-0472">Membrane</keyword>
<dbReference type="InterPro" id="IPR023299">
    <property type="entry name" value="ATPase_P-typ_cyto_dom_N"/>
</dbReference>
<dbReference type="AlphaFoldDB" id="A0AAX4HAV2"/>
<reference evidence="11 12" key="1">
    <citation type="submission" date="2023-10" db="EMBL/GenBank/DDBJ databases">
        <title>Draft Genome Sequence of Candida saopaulonensis from a very Premature Infant with Sepsis.</title>
        <authorList>
            <person name="Ning Y."/>
            <person name="Dai R."/>
            <person name="Xiao M."/>
            <person name="Xu Y."/>
            <person name="Yan Q."/>
            <person name="Zhang L."/>
        </authorList>
    </citation>
    <scope>NUCLEOTIDE SEQUENCE [LARGE SCALE GENOMIC DNA]</scope>
    <source>
        <strain evidence="11 12">19XY460</strain>
    </source>
</reference>
<feature type="transmembrane region" description="Helical" evidence="9">
    <location>
        <begin position="1036"/>
        <end position="1055"/>
    </location>
</feature>
<evidence type="ECO:0000256" key="3">
    <source>
        <dbReference type="ARBA" id="ARBA00022692"/>
    </source>
</evidence>
<dbReference type="SUPFAM" id="SSF56784">
    <property type="entry name" value="HAD-like"/>
    <property type="match status" value="1"/>
</dbReference>
<dbReference type="GO" id="GO:0030007">
    <property type="term" value="P:intracellular potassium ion homeostasis"/>
    <property type="evidence" value="ECO:0007669"/>
    <property type="project" value="TreeGrafter"/>
</dbReference>
<dbReference type="SUPFAM" id="SSF81660">
    <property type="entry name" value="Metal cation-transporting ATPase, ATP-binding domain N"/>
    <property type="match status" value="1"/>
</dbReference>
<feature type="transmembrane region" description="Helical" evidence="9">
    <location>
        <begin position="358"/>
        <end position="384"/>
    </location>
</feature>
<evidence type="ECO:0000256" key="5">
    <source>
        <dbReference type="ARBA" id="ARBA00022840"/>
    </source>
</evidence>
<keyword evidence="7 9" id="KW-1133">Transmembrane helix</keyword>
<dbReference type="InterPro" id="IPR044492">
    <property type="entry name" value="P_typ_ATPase_HD_dom"/>
</dbReference>
<dbReference type="Gene3D" id="3.40.50.1000">
    <property type="entry name" value="HAD superfamily/HAD-like"/>
    <property type="match status" value="1"/>
</dbReference>
<gene>
    <name evidence="11" type="ORF">PUMCH_003018</name>
</gene>
<dbReference type="EMBL" id="CP138896">
    <property type="protein sequence ID" value="WPK25693.1"/>
    <property type="molecule type" value="Genomic_DNA"/>
</dbReference>
<evidence type="ECO:0000313" key="12">
    <source>
        <dbReference type="Proteomes" id="UP001338582"/>
    </source>
</evidence>
<name>A0AAX4HAV2_9ASCO</name>
<dbReference type="SFLD" id="SFLDG00002">
    <property type="entry name" value="C1.7:_P-type_atpase_like"/>
    <property type="match status" value="1"/>
</dbReference>
<evidence type="ECO:0000256" key="9">
    <source>
        <dbReference type="SAM" id="Phobius"/>
    </source>
</evidence>
<dbReference type="SFLD" id="SFLDS00003">
    <property type="entry name" value="Haloacid_Dehalogenase"/>
    <property type="match status" value="1"/>
</dbReference>
<proteinExistence type="predicted"/>
<dbReference type="Pfam" id="PF13246">
    <property type="entry name" value="Cation_ATPase"/>
    <property type="match status" value="1"/>
</dbReference>
<dbReference type="InterPro" id="IPR059000">
    <property type="entry name" value="ATPase_P-type_domA"/>
</dbReference>
<dbReference type="KEGG" id="asau:88174082"/>
<dbReference type="GO" id="GO:0005886">
    <property type="term" value="C:plasma membrane"/>
    <property type="evidence" value="ECO:0007669"/>
    <property type="project" value="UniProtKB-SubCell"/>
</dbReference>
<dbReference type="Pfam" id="PF00689">
    <property type="entry name" value="Cation_ATPase_C"/>
    <property type="match status" value="1"/>
</dbReference>
<keyword evidence="2" id="KW-1003">Cell membrane</keyword>
<evidence type="ECO:0000256" key="1">
    <source>
        <dbReference type="ARBA" id="ARBA00004651"/>
    </source>
</evidence>
<evidence type="ECO:0000313" key="11">
    <source>
        <dbReference type="EMBL" id="WPK25693.1"/>
    </source>
</evidence>
<evidence type="ECO:0000256" key="8">
    <source>
        <dbReference type="ARBA" id="ARBA00023136"/>
    </source>
</evidence>